<evidence type="ECO:0000313" key="2">
    <source>
        <dbReference type="EMBL" id="EKM50002.1"/>
    </source>
</evidence>
<proteinExistence type="predicted"/>
<accession>K5WID9</accession>
<dbReference type="InParanoid" id="K5WID9"/>
<dbReference type="GeneID" id="18918827"/>
<feature type="region of interest" description="Disordered" evidence="1">
    <location>
        <begin position="107"/>
        <end position="177"/>
    </location>
</feature>
<feature type="compositionally biased region" description="Polar residues" evidence="1">
    <location>
        <begin position="123"/>
        <end position="151"/>
    </location>
</feature>
<dbReference type="RefSeq" id="XP_007401198.1">
    <property type="nucleotide sequence ID" value="XM_007401136.1"/>
</dbReference>
<sequence>MTEECAHPVKIPRIKYVDFETSISERHGIVCENWPLPNFCAPGSLNSLMELEILHQAWSTGVTTFRKMSPEEHQQFKEARVQRRLQAAIVQANAAALAAQQNAPVTQSLSSGSSLAPIPQPLTPNGTPSPNAVSKLPTDTQEPVTADSSLTAMHRSKPVQSSASQSTPPTMKVDAQLSTSPANLSTTLPEQLPVASSSTVTLESLSSPEVAGPSTFVFSTGKRPPPSQFNILGPMGLMPKKPRKKRADAGMKRGPNKRTKSTHADAEAAPTKAPAETEAPDEEEGAEEQQRQTPTDVGGESLGGQVTSHAHSRLSAPGLEIQYVMPDPGGTTSVFRVQAQPSMQVRAPLPNNPPAEQEVQVQPEGLSGSA</sequence>
<gene>
    <name evidence="2" type="ORF">PHACADRAFT_264479</name>
</gene>
<protein>
    <submittedName>
        <fullName evidence="2">Uncharacterized protein</fullName>
    </submittedName>
</protein>
<organism evidence="2 3">
    <name type="scientific">Phanerochaete carnosa (strain HHB-10118-sp)</name>
    <name type="common">White-rot fungus</name>
    <name type="synonym">Peniophora carnosa</name>
    <dbReference type="NCBI Taxonomy" id="650164"/>
    <lineage>
        <taxon>Eukaryota</taxon>
        <taxon>Fungi</taxon>
        <taxon>Dikarya</taxon>
        <taxon>Basidiomycota</taxon>
        <taxon>Agaricomycotina</taxon>
        <taxon>Agaricomycetes</taxon>
        <taxon>Polyporales</taxon>
        <taxon>Phanerochaetaceae</taxon>
        <taxon>Phanerochaete</taxon>
    </lineage>
</organism>
<feature type="compositionally biased region" description="Polar residues" evidence="1">
    <location>
        <begin position="330"/>
        <end position="343"/>
    </location>
</feature>
<evidence type="ECO:0000256" key="1">
    <source>
        <dbReference type="SAM" id="MobiDB-lite"/>
    </source>
</evidence>
<dbReference type="AlphaFoldDB" id="K5WID9"/>
<reference evidence="2 3" key="1">
    <citation type="journal article" date="2012" name="BMC Genomics">
        <title>Comparative genomics of the white-rot fungi, Phanerochaete carnosa and P. chrysosporium, to elucidate the genetic basis of the distinct wood types they colonize.</title>
        <authorList>
            <person name="Suzuki H."/>
            <person name="MacDonald J."/>
            <person name="Syed K."/>
            <person name="Salamov A."/>
            <person name="Hori C."/>
            <person name="Aerts A."/>
            <person name="Henrissat B."/>
            <person name="Wiebenga A."/>
            <person name="vanKuyk P.A."/>
            <person name="Barry K."/>
            <person name="Lindquist E."/>
            <person name="LaButti K."/>
            <person name="Lapidus A."/>
            <person name="Lucas S."/>
            <person name="Coutinho P."/>
            <person name="Gong Y."/>
            <person name="Samejima M."/>
            <person name="Mahadevan R."/>
            <person name="Abou-Zaid M."/>
            <person name="de Vries R.P."/>
            <person name="Igarashi K."/>
            <person name="Yadav J.S."/>
            <person name="Grigoriev I.V."/>
            <person name="Master E.R."/>
        </authorList>
    </citation>
    <scope>NUCLEOTIDE SEQUENCE [LARGE SCALE GENOMIC DNA]</scope>
    <source>
        <strain evidence="2 3">HHB-10118-sp</strain>
    </source>
</reference>
<evidence type="ECO:0000313" key="3">
    <source>
        <dbReference type="Proteomes" id="UP000008370"/>
    </source>
</evidence>
<name>K5WID9_PHACS</name>
<dbReference type="KEGG" id="pco:PHACADRAFT_264479"/>
<dbReference type="Proteomes" id="UP000008370">
    <property type="component" value="Unassembled WGS sequence"/>
</dbReference>
<feature type="compositionally biased region" description="Low complexity" evidence="1">
    <location>
        <begin position="267"/>
        <end position="277"/>
    </location>
</feature>
<dbReference type="HOGENOM" id="CLU_748231_0_0_1"/>
<feature type="region of interest" description="Disordered" evidence="1">
    <location>
        <begin position="216"/>
        <end position="370"/>
    </location>
</feature>
<keyword evidence="3" id="KW-1185">Reference proteome</keyword>
<dbReference type="OrthoDB" id="3267359at2759"/>
<dbReference type="EMBL" id="JH930479">
    <property type="protein sequence ID" value="EKM50002.1"/>
    <property type="molecule type" value="Genomic_DNA"/>
</dbReference>
<feature type="compositionally biased region" description="Acidic residues" evidence="1">
    <location>
        <begin position="278"/>
        <end position="287"/>
    </location>
</feature>
<feature type="compositionally biased region" description="Polar residues" evidence="1">
    <location>
        <begin position="158"/>
        <end position="169"/>
    </location>
</feature>